<dbReference type="EMBL" id="CH916372">
    <property type="protein sequence ID" value="EDV99027.1"/>
    <property type="molecule type" value="Genomic_DNA"/>
</dbReference>
<dbReference type="PANTHER" id="PTHR16040:SF7">
    <property type="entry name" value="AUSTRALIN, ISOFORM A-RELATED"/>
    <property type="match status" value="1"/>
</dbReference>
<evidence type="ECO:0000256" key="1">
    <source>
        <dbReference type="ARBA" id="ARBA00004123"/>
    </source>
</evidence>
<dbReference type="Pfam" id="PF10512">
    <property type="entry name" value="Borealin"/>
    <property type="match status" value="1"/>
</dbReference>
<dbReference type="eggNOG" id="ENOG502TB9B">
    <property type="taxonomic scope" value="Eukaryota"/>
</dbReference>
<dbReference type="PANTHER" id="PTHR16040">
    <property type="entry name" value="AUSTRALIN, ISOFORM A-RELATED"/>
    <property type="match status" value="1"/>
</dbReference>
<evidence type="ECO:0000256" key="7">
    <source>
        <dbReference type="ARBA" id="ARBA00023242"/>
    </source>
</evidence>
<dbReference type="HOGENOM" id="CLU_076983_0_0_1"/>
<sequence>MPRTKIGKRKRLLQRKEAEQEEQLRMAEMKLETALEKIDELGKNCIQQVNNRMQLILARTHKHVLQMKWSEFLKLQLDHFEDYQWIAPEPPKPRSQSVSTRTGRLRTPQPQMPPVLQPRHQIQSVDRAVLKRSDLPSIALLRWPKPGEVALSSAGSPLAVQTFPDRCANVHIPTKVGVLKLQPQKMSEVKREVLKQLDSSVLNQIRTLNTNLHMIVDMANKLQKF</sequence>
<dbReference type="GO" id="GO:0032133">
    <property type="term" value="C:chromosome passenger complex"/>
    <property type="evidence" value="ECO:0007669"/>
    <property type="project" value="TreeGrafter"/>
</dbReference>
<dbReference type="OMA" id="ARTHQHV"/>
<evidence type="ECO:0000256" key="10">
    <source>
        <dbReference type="SAM" id="Coils"/>
    </source>
</evidence>
<feature type="region of interest" description="Disordered" evidence="11">
    <location>
        <begin position="88"/>
        <end position="120"/>
    </location>
</feature>
<evidence type="ECO:0000313" key="13">
    <source>
        <dbReference type="EMBL" id="EDV99027.1"/>
    </source>
</evidence>
<dbReference type="OrthoDB" id="6360905at2759"/>
<comment type="subcellular location">
    <subcellularLocation>
        <location evidence="2">Chromosome</location>
        <location evidence="2">Centromere</location>
    </subcellularLocation>
    <subcellularLocation>
        <location evidence="1">Nucleus</location>
    </subcellularLocation>
</comment>
<dbReference type="InParanoid" id="B4JQ47"/>
<proteinExistence type="inferred from homology"/>
<feature type="coiled-coil region" evidence="10">
    <location>
        <begin position="10"/>
        <end position="44"/>
    </location>
</feature>
<dbReference type="GO" id="GO:0051233">
    <property type="term" value="C:spindle midzone"/>
    <property type="evidence" value="ECO:0007669"/>
    <property type="project" value="TreeGrafter"/>
</dbReference>
<keyword evidence="10" id="KW-0175">Coiled coil</keyword>
<keyword evidence="5" id="KW-0132">Cell division</keyword>
<dbReference type="FunCoup" id="B4JQ47">
    <property type="interactions" value="2"/>
</dbReference>
<dbReference type="KEGG" id="dgr:6566449"/>
<accession>B4JQ47</accession>
<organism evidence="14">
    <name type="scientific">Drosophila grimshawi</name>
    <name type="common">Hawaiian fruit fly</name>
    <name type="synonym">Idiomyia grimshawi</name>
    <dbReference type="NCBI Taxonomy" id="7222"/>
    <lineage>
        <taxon>Eukaryota</taxon>
        <taxon>Metazoa</taxon>
        <taxon>Ecdysozoa</taxon>
        <taxon>Arthropoda</taxon>
        <taxon>Hexapoda</taxon>
        <taxon>Insecta</taxon>
        <taxon>Pterygota</taxon>
        <taxon>Neoptera</taxon>
        <taxon>Endopterygota</taxon>
        <taxon>Diptera</taxon>
        <taxon>Brachycera</taxon>
        <taxon>Muscomorpha</taxon>
        <taxon>Ephydroidea</taxon>
        <taxon>Drosophilidae</taxon>
        <taxon>Drosophila</taxon>
        <taxon>Hawaiian Drosophila</taxon>
    </lineage>
</organism>
<reference evidence="13 14" key="1">
    <citation type="journal article" date="2007" name="Nature">
        <title>Evolution of genes and genomes on the Drosophila phylogeny.</title>
        <authorList>
            <consortium name="Drosophila 12 Genomes Consortium"/>
            <person name="Clark A.G."/>
            <person name="Eisen M.B."/>
            <person name="Smith D.R."/>
            <person name="Bergman C.M."/>
            <person name="Oliver B."/>
            <person name="Markow T.A."/>
            <person name="Kaufman T.C."/>
            <person name="Kellis M."/>
            <person name="Gelbart W."/>
            <person name="Iyer V.N."/>
            <person name="Pollard D.A."/>
            <person name="Sackton T.B."/>
            <person name="Larracuente A.M."/>
            <person name="Singh N.D."/>
            <person name="Abad J.P."/>
            <person name="Abt D.N."/>
            <person name="Adryan B."/>
            <person name="Aguade M."/>
            <person name="Akashi H."/>
            <person name="Anderson W.W."/>
            <person name="Aquadro C.F."/>
            <person name="Ardell D.H."/>
            <person name="Arguello R."/>
            <person name="Artieri C.G."/>
            <person name="Barbash D.A."/>
            <person name="Barker D."/>
            <person name="Barsanti P."/>
            <person name="Batterham P."/>
            <person name="Batzoglou S."/>
            <person name="Begun D."/>
            <person name="Bhutkar A."/>
            <person name="Blanco E."/>
            <person name="Bosak S.A."/>
            <person name="Bradley R.K."/>
            <person name="Brand A.D."/>
            <person name="Brent M.R."/>
            <person name="Brooks A.N."/>
            <person name="Brown R.H."/>
            <person name="Butlin R.K."/>
            <person name="Caggese C."/>
            <person name="Calvi B.R."/>
            <person name="Bernardo de Carvalho A."/>
            <person name="Caspi A."/>
            <person name="Castrezana S."/>
            <person name="Celniker S.E."/>
            <person name="Chang J.L."/>
            <person name="Chapple C."/>
            <person name="Chatterji S."/>
            <person name="Chinwalla A."/>
            <person name="Civetta A."/>
            <person name="Clifton S.W."/>
            <person name="Comeron J.M."/>
            <person name="Costello J.C."/>
            <person name="Coyne J.A."/>
            <person name="Daub J."/>
            <person name="David R.G."/>
            <person name="Delcher A.L."/>
            <person name="Delehaunty K."/>
            <person name="Do C.B."/>
            <person name="Ebling H."/>
            <person name="Edwards K."/>
            <person name="Eickbush T."/>
            <person name="Evans J.D."/>
            <person name="Filipski A."/>
            <person name="Findeiss S."/>
            <person name="Freyhult E."/>
            <person name="Fulton L."/>
            <person name="Fulton R."/>
            <person name="Garcia A.C."/>
            <person name="Gardiner A."/>
            <person name="Garfield D.A."/>
            <person name="Garvin B.E."/>
            <person name="Gibson G."/>
            <person name="Gilbert D."/>
            <person name="Gnerre S."/>
            <person name="Godfrey J."/>
            <person name="Good R."/>
            <person name="Gotea V."/>
            <person name="Gravely B."/>
            <person name="Greenberg A.J."/>
            <person name="Griffiths-Jones S."/>
            <person name="Gross S."/>
            <person name="Guigo R."/>
            <person name="Gustafson E.A."/>
            <person name="Haerty W."/>
            <person name="Hahn M.W."/>
            <person name="Halligan D.L."/>
            <person name="Halpern A.L."/>
            <person name="Halter G.M."/>
            <person name="Han M.V."/>
            <person name="Heger A."/>
            <person name="Hillier L."/>
            <person name="Hinrichs A.S."/>
            <person name="Holmes I."/>
            <person name="Hoskins R.A."/>
            <person name="Hubisz M.J."/>
            <person name="Hultmark D."/>
            <person name="Huntley M.A."/>
            <person name="Jaffe D.B."/>
            <person name="Jagadeeshan S."/>
            <person name="Jeck W.R."/>
            <person name="Johnson J."/>
            <person name="Jones C.D."/>
            <person name="Jordan W.C."/>
            <person name="Karpen G.H."/>
            <person name="Kataoka E."/>
            <person name="Keightley P.D."/>
            <person name="Kheradpour P."/>
            <person name="Kirkness E.F."/>
            <person name="Koerich L.B."/>
            <person name="Kristiansen K."/>
            <person name="Kudrna D."/>
            <person name="Kulathinal R.J."/>
            <person name="Kumar S."/>
            <person name="Kwok R."/>
            <person name="Lander E."/>
            <person name="Langley C.H."/>
            <person name="Lapoint R."/>
            <person name="Lazzaro B.P."/>
            <person name="Lee S.J."/>
            <person name="Levesque L."/>
            <person name="Li R."/>
            <person name="Lin C.F."/>
            <person name="Lin M.F."/>
            <person name="Lindblad-Toh K."/>
            <person name="Llopart A."/>
            <person name="Long M."/>
            <person name="Low L."/>
            <person name="Lozovsky E."/>
            <person name="Lu J."/>
            <person name="Luo M."/>
            <person name="Machado C.A."/>
            <person name="Makalowski W."/>
            <person name="Marzo M."/>
            <person name="Matsuda M."/>
            <person name="Matzkin L."/>
            <person name="McAllister B."/>
            <person name="McBride C.S."/>
            <person name="McKernan B."/>
            <person name="McKernan K."/>
            <person name="Mendez-Lago M."/>
            <person name="Minx P."/>
            <person name="Mollenhauer M.U."/>
            <person name="Montooth K."/>
            <person name="Mount S.M."/>
            <person name="Mu X."/>
            <person name="Myers E."/>
            <person name="Negre B."/>
            <person name="Newfeld S."/>
            <person name="Nielsen R."/>
            <person name="Noor M.A."/>
            <person name="O'Grady P."/>
            <person name="Pachter L."/>
            <person name="Papaceit M."/>
            <person name="Parisi M.J."/>
            <person name="Parisi M."/>
            <person name="Parts L."/>
            <person name="Pedersen J.S."/>
            <person name="Pesole G."/>
            <person name="Phillippy A.M."/>
            <person name="Ponting C.P."/>
            <person name="Pop M."/>
            <person name="Porcelli D."/>
            <person name="Powell J.R."/>
            <person name="Prohaska S."/>
            <person name="Pruitt K."/>
            <person name="Puig M."/>
            <person name="Quesneville H."/>
            <person name="Ram K.R."/>
            <person name="Rand D."/>
            <person name="Rasmussen M.D."/>
            <person name="Reed L.K."/>
            <person name="Reenan R."/>
            <person name="Reily A."/>
            <person name="Remington K.A."/>
            <person name="Rieger T.T."/>
            <person name="Ritchie M.G."/>
            <person name="Robin C."/>
            <person name="Rogers Y.H."/>
            <person name="Rohde C."/>
            <person name="Rozas J."/>
            <person name="Rubenfield M.J."/>
            <person name="Ruiz A."/>
            <person name="Russo S."/>
            <person name="Salzberg S.L."/>
            <person name="Sanchez-Gracia A."/>
            <person name="Saranga D.J."/>
            <person name="Sato H."/>
            <person name="Schaeffer S.W."/>
            <person name="Schatz M.C."/>
            <person name="Schlenke T."/>
            <person name="Schwartz R."/>
            <person name="Segarra C."/>
            <person name="Singh R.S."/>
            <person name="Sirot L."/>
            <person name="Sirota M."/>
            <person name="Sisneros N.B."/>
            <person name="Smith C.D."/>
            <person name="Smith T.F."/>
            <person name="Spieth J."/>
            <person name="Stage D.E."/>
            <person name="Stark A."/>
            <person name="Stephan W."/>
            <person name="Strausberg R.L."/>
            <person name="Strempel S."/>
            <person name="Sturgill D."/>
            <person name="Sutton G."/>
            <person name="Sutton G.G."/>
            <person name="Tao W."/>
            <person name="Teichmann S."/>
            <person name="Tobari Y.N."/>
            <person name="Tomimura Y."/>
            <person name="Tsolas J.M."/>
            <person name="Valente V.L."/>
            <person name="Venter E."/>
            <person name="Venter J.C."/>
            <person name="Vicario S."/>
            <person name="Vieira F.G."/>
            <person name="Vilella A.J."/>
            <person name="Villasante A."/>
            <person name="Walenz B."/>
            <person name="Wang J."/>
            <person name="Wasserman M."/>
            <person name="Watts T."/>
            <person name="Wilson D."/>
            <person name="Wilson R.K."/>
            <person name="Wing R.A."/>
            <person name="Wolfner M.F."/>
            <person name="Wong A."/>
            <person name="Wong G.K."/>
            <person name="Wu C.I."/>
            <person name="Wu G."/>
            <person name="Yamamoto D."/>
            <person name="Yang H.P."/>
            <person name="Yang S.P."/>
            <person name="Yorke J.A."/>
            <person name="Yoshida K."/>
            <person name="Zdobnov E."/>
            <person name="Zhang P."/>
            <person name="Zhang Y."/>
            <person name="Zimin A.V."/>
            <person name="Baldwin J."/>
            <person name="Abdouelleil A."/>
            <person name="Abdulkadir J."/>
            <person name="Abebe A."/>
            <person name="Abera B."/>
            <person name="Abreu J."/>
            <person name="Acer S.C."/>
            <person name="Aftuck L."/>
            <person name="Alexander A."/>
            <person name="An P."/>
            <person name="Anderson E."/>
            <person name="Anderson S."/>
            <person name="Arachi H."/>
            <person name="Azer M."/>
            <person name="Bachantsang P."/>
            <person name="Barry A."/>
            <person name="Bayul T."/>
            <person name="Berlin A."/>
            <person name="Bessette D."/>
            <person name="Bloom T."/>
            <person name="Blye J."/>
            <person name="Boguslavskiy L."/>
            <person name="Bonnet C."/>
            <person name="Boukhgalter B."/>
            <person name="Bourzgui I."/>
            <person name="Brown A."/>
            <person name="Cahill P."/>
            <person name="Channer S."/>
            <person name="Cheshatsang Y."/>
            <person name="Chuda L."/>
            <person name="Citroen M."/>
            <person name="Collymore A."/>
            <person name="Cooke P."/>
            <person name="Costello M."/>
            <person name="D'Aco K."/>
            <person name="Daza R."/>
            <person name="De Haan G."/>
            <person name="DeGray S."/>
            <person name="DeMaso C."/>
            <person name="Dhargay N."/>
            <person name="Dooley K."/>
            <person name="Dooley E."/>
            <person name="Doricent M."/>
            <person name="Dorje P."/>
            <person name="Dorjee K."/>
            <person name="Dupes A."/>
            <person name="Elong R."/>
            <person name="Falk J."/>
            <person name="Farina A."/>
            <person name="Faro S."/>
            <person name="Ferguson D."/>
            <person name="Fisher S."/>
            <person name="Foley C.D."/>
            <person name="Franke A."/>
            <person name="Friedrich D."/>
            <person name="Gadbois L."/>
            <person name="Gearin G."/>
            <person name="Gearin C.R."/>
            <person name="Giannoukos G."/>
            <person name="Goode T."/>
            <person name="Graham J."/>
            <person name="Grandbois E."/>
            <person name="Grewal S."/>
            <person name="Gyaltsen K."/>
            <person name="Hafez N."/>
            <person name="Hagos B."/>
            <person name="Hall J."/>
            <person name="Henson C."/>
            <person name="Hollinger A."/>
            <person name="Honan T."/>
            <person name="Huard M.D."/>
            <person name="Hughes L."/>
            <person name="Hurhula B."/>
            <person name="Husby M.E."/>
            <person name="Kamat A."/>
            <person name="Kanga B."/>
            <person name="Kashin S."/>
            <person name="Khazanovich D."/>
            <person name="Kisner P."/>
            <person name="Lance K."/>
            <person name="Lara M."/>
            <person name="Lee W."/>
            <person name="Lennon N."/>
            <person name="Letendre F."/>
            <person name="LeVine R."/>
            <person name="Lipovsky A."/>
            <person name="Liu X."/>
            <person name="Liu J."/>
            <person name="Liu S."/>
            <person name="Lokyitsang T."/>
            <person name="Lokyitsang Y."/>
            <person name="Lubonja R."/>
            <person name="Lui A."/>
            <person name="MacDonald P."/>
            <person name="Magnisalis V."/>
            <person name="Maru K."/>
            <person name="Matthews C."/>
            <person name="McCusker W."/>
            <person name="McDonough S."/>
            <person name="Mehta T."/>
            <person name="Meldrim J."/>
            <person name="Meneus L."/>
            <person name="Mihai O."/>
            <person name="Mihalev A."/>
            <person name="Mihova T."/>
            <person name="Mittelman R."/>
            <person name="Mlenga V."/>
            <person name="Montmayeur A."/>
            <person name="Mulrain L."/>
            <person name="Navidi A."/>
            <person name="Naylor J."/>
            <person name="Negash T."/>
            <person name="Nguyen T."/>
            <person name="Nguyen N."/>
            <person name="Nicol R."/>
            <person name="Norbu C."/>
            <person name="Norbu N."/>
            <person name="Novod N."/>
            <person name="O'Neill B."/>
            <person name="Osman S."/>
            <person name="Markiewicz E."/>
            <person name="Oyono O.L."/>
            <person name="Patti C."/>
            <person name="Phunkhang P."/>
            <person name="Pierre F."/>
            <person name="Priest M."/>
            <person name="Raghuraman S."/>
            <person name="Rege F."/>
            <person name="Reyes R."/>
            <person name="Rise C."/>
            <person name="Rogov P."/>
            <person name="Ross K."/>
            <person name="Ryan E."/>
            <person name="Settipalli S."/>
            <person name="Shea T."/>
            <person name="Sherpa N."/>
            <person name="Shi L."/>
            <person name="Shih D."/>
            <person name="Sparrow T."/>
            <person name="Spaulding J."/>
            <person name="Stalker J."/>
            <person name="Stange-Thomann N."/>
            <person name="Stavropoulos S."/>
            <person name="Stone C."/>
            <person name="Strader C."/>
            <person name="Tesfaye S."/>
            <person name="Thomson T."/>
            <person name="Thoulutsang Y."/>
            <person name="Thoulutsang D."/>
            <person name="Topham K."/>
            <person name="Topping I."/>
            <person name="Tsamla T."/>
            <person name="Vassiliev H."/>
            <person name="Vo A."/>
            <person name="Wangchuk T."/>
            <person name="Wangdi T."/>
            <person name="Weiand M."/>
            <person name="Wilkinson J."/>
            <person name="Wilson A."/>
            <person name="Yadav S."/>
            <person name="Young G."/>
            <person name="Yu Q."/>
            <person name="Zembek L."/>
            <person name="Zhong D."/>
            <person name="Zimmer A."/>
            <person name="Zwirko Z."/>
            <person name="Jaffe D.B."/>
            <person name="Alvarez P."/>
            <person name="Brockman W."/>
            <person name="Butler J."/>
            <person name="Chin C."/>
            <person name="Gnerre S."/>
            <person name="Grabherr M."/>
            <person name="Kleber M."/>
            <person name="Mauceli E."/>
            <person name="MacCallum I."/>
        </authorList>
    </citation>
    <scope>NUCLEOTIDE SEQUENCE [LARGE SCALE GENOMIC DNA]</scope>
    <source>
        <strain evidence="14">Tucson 15287-2541.00</strain>
    </source>
</reference>
<feature type="domain" description="Borealin C-terminal" evidence="12">
    <location>
        <begin position="105"/>
        <end position="217"/>
    </location>
</feature>
<keyword evidence="7" id="KW-0539">Nucleus</keyword>
<dbReference type="GO" id="GO:0000070">
    <property type="term" value="P:mitotic sister chromatid segregation"/>
    <property type="evidence" value="ECO:0007669"/>
    <property type="project" value="TreeGrafter"/>
</dbReference>
<dbReference type="GO" id="GO:0051301">
    <property type="term" value="P:cell division"/>
    <property type="evidence" value="ECO:0007669"/>
    <property type="project" value="UniProtKB-KW"/>
</dbReference>
<evidence type="ECO:0000256" key="5">
    <source>
        <dbReference type="ARBA" id="ARBA00022618"/>
    </source>
</evidence>
<dbReference type="Proteomes" id="UP000001070">
    <property type="component" value="Unassembled WGS sequence"/>
</dbReference>
<evidence type="ECO:0000256" key="4">
    <source>
        <dbReference type="ARBA" id="ARBA00022454"/>
    </source>
</evidence>
<gene>
    <name evidence="13" type="primary">Dgri\GH13272</name>
    <name evidence="13" type="ORF">Dgri_GH13272</name>
</gene>
<keyword evidence="4" id="KW-0158">Chromosome</keyword>
<evidence type="ECO:0000313" key="14">
    <source>
        <dbReference type="Proteomes" id="UP000001070"/>
    </source>
</evidence>
<evidence type="ECO:0000256" key="11">
    <source>
        <dbReference type="SAM" id="MobiDB-lite"/>
    </source>
</evidence>
<evidence type="ECO:0000259" key="12">
    <source>
        <dbReference type="Pfam" id="PF10512"/>
    </source>
</evidence>
<keyword evidence="6" id="KW-0498">Mitosis</keyword>
<dbReference type="InterPro" id="IPR046466">
    <property type="entry name" value="Borealin_C"/>
</dbReference>
<keyword evidence="8" id="KW-0131">Cell cycle</keyword>
<evidence type="ECO:0000256" key="3">
    <source>
        <dbReference type="ARBA" id="ARBA00009914"/>
    </source>
</evidence>
<evidence type="ECO:0000256" key="9">
    <source>
        <dbReference type="ARBA" id="ARBA00023328"/>
    </source>
</evidence>
<keyword evidence="9" id="KW-0137">Centromere</keyword>
<evidence type="ECO:0000256" key="6">
    <source>
        <dbReference type="ARBA" id="ARBA00022776"/>
    </source>
</evidence>
<evidence type="ECO:0000256" key="8">
    <source>
        <dbReference type="ARBA" id="ARBA00023306"/>
    </source>
</evidence>
<name>B4JQ47_DROGR</name>
<dbReference type="GO" id="GO:0005634">
    <property type="term" value="C:nucleus"/>
    <property type="evidence" value="ECO:0007669"/>
    <property type="project" value="UniProtKB-SubCell"/>
</dbReference>
<dbReference type="AlphaFoldDB" id="B4JQ47"/>
<evidence type="ECO:0000256" key="2">
    <source>
        <dbReference type="ARBA" id="ARBA00004584"/>
    </source>
</evidence>
<dbReference type="PhylomeDB" id="B4JQ47"/>
<dbReference type="STRING" id="7222.B4JQ47"/>
<comment type="similarity">
    <text evidence="3">Belongs to the borealin family.</text>
</comment>
<dbReference type="InterPro" id="IPR018867">
    <property type="entry name" value="Cell_div_borealin"/>
</dbReference>
<protein>
    <submittedName>
        <fullName evidence="13">GH13272</fullName>
    </submittedName>
</protein>
<keyword evidence="14" id="KW-1185">Reference proteome</keyword>
<dbReference type="GO" id="GO:0000775">
    <property type="term" value="C:chromosome, centromeric region"/>
    <property type="evidence" value="ECO:0007669"/>
    <property type="project" value="UniProtKB-SubCell"/>
</dbReference>